<accession>A0A2R6WZ41</accession>
<evidence type="ECO:0000313" key="2">
    <source>
        <dbReference type="Proteomes" id="UP000244005"/>
    </source>
</evidence>
<dbReference type="Proteomes" id="UP000244005">
    <property type="component" value="Unassembled WGS sequence"/>
</dbReference>
<gene>
    <name evidence="1" type="ORF">MARPO_0047s0083</name>
</gene>
<evidence type="ECO:0000313" key="1">
    <source>
        <dbReference type="EMBL" id="PTQ39105.1"/>
    </source>
</evidence>
<sequence>MDNSGDAIRSRWSPDVGFSRRGLTSCCPSIDEEFHGRDGQLWPDLLSIGSQSGATRRPRGPSRSLAQIDTSPLHKFNNRTAHGCSHLLEELISDQRLEKTQIPILLLRNLDPLIDSEQYHVRTS</sequence>
<dbReference type="EMBL" id="KZ772719">
    <property type="protein sequence ID" value="PTQ39105.1"/>
    <property type="molecule type" value="Genomic_DNA"/>
</dbReference>
<name>A0A2R6WZ41_MARPO</name>
<protein>
    <submittedName>
        <fullName evidence="1">Uncharacterized protein</fullName>
    </submittedName>
</protein>
<proteinExistence type="predicted"/>
<reference evidence="2" key="1">
    <citation type="journal article" date="2017" name="Cell">
        <title>Insights into land plant evolution garnered from the Marchantia polymorpha genome.</title>
        <authorList>
            <person name="Bowman J.L."/>
            <person name="Kohchi T."/>
            <person name="Yamato K.T."/>
            <person name="Jenkins J."/>
            <person name="Shu S."/>
            <person name="Ishizaki K."/>
            <person name="Yamaoka S."/>
            <person name="Nishihama R."/>
            <person name="Nakamura Y."/>
            <person name="Berger F."/>
            <person name="Adam C."/>
            <person name="Aki S.S."/>
            <person name="Althoff F."/>
            <person name="Araki T."/>
            <person name="Arteaga-Vazquez M.A."/>
            <person name="Balasubrmanian S."/>
            <person name="Barry K."/>
            <person name="Bauer D."/>
            <person name="Boehm C.R."/>
            <person name="Briginshaw L."/>
            <person name="Caballero-Perez J."/>
            <person name="Catarino B."/>
            <person name="Chen F."/>
            <person name="Chiyoda S."/>
            <person name="Chovatia M."/>
            <person name="Davies K.M."/>
            <person name="Delmans M."/>
            <person name="Demura T."/>
            <person name="Dierschke T."/>
            <person name="Dolan L."/>
            <person name="Dorantes-Acosta A.E."/>
            <person name="Eklund D.M."/>
            <person name="Florent S.N."/>
            <person name="Flores-Sandoval E."/>
            <person name="Fujiyama A."/>
            <person name="Fukuzawa H."/>
            <person name="Galik B."/>
            <person name="Grimanelli D."/>
            <person name="Grimwood J."/>
            <person name="Grossniklaus U."/>
            <person name="Hamada T."/>
            <person name="Haseloff J."/>
            <person name="Hetherington A.J."/>
            <person name="Higo A."/>
            <person name="Hirakawa Y."/>
            <person name="Hundley H.N."/>
            <person name="Ikeda Y."/>
            <person name="Inoue K."/>
            <person name="Inoue S.I."/>
            <person name="Ishida S."/>
            <person name="Jia Q."/>
            <person name="Kakita M."/>
            <person name="Kanazawa T."/>
            <person name="Kawai Y."/>
            <person name="Kawashima T."/>
            <person name="Kennedy M."/>
            <person name="Kinose K."/>
            <person name="Kinoshita T."/>
            <person name="Kohara Y."/>
            <person name="Koide E."/>
            <person name="Komatsu K."/>
            <person name="Kopischke S."/>
            <person name="Kubo M."/>
            <person name="Kyozuka J."/>
            <person name="Lagercrantz U."/>
            <person name="Lin S.S."/>
            <person name="Lindquist E."/>
            <person name="Lipzen A.M."/>
            <person name="Lu C.W."/>
            <person name="De Luna E."/>
            <person name="Martienssen R.A."/>
            <person name="Minamino N."/>
            <person name="Mizutani M."/>
            <person name="Mizutani M."/>
            <person name="Mochizuki N."/>
            <person name="Monte I."/>
            <person name="Mosher R."/>
            <person name="Nagasaki H."/>
            <person name="Nakagami H."/>
            <person name="Naramoto S."/>
            <person name="Nishitani K."/>
            <person name="Ohtani M."/>
            <person name="Okamoto T."/>
            <person name="Okumura M."/>
            <person name="Phillips J."/>
            <person name="Pollak B."/>
            <person name="Reinders A."/>
            <person name="Rovekamp M."/>
            <person name="Sano R."/>
            <person name="Sawa S."/>
            <person name="Schmid M.W."/>
            <person name="Shirakawa M."/>
            <person name="Solano R."/>
            <person name="Spunde A."/>
            <person name="Suetsugu N."/>
            <person name="Sugano S."/>
            <person name="Sugiyama A."/>
            <person name="Sun R."/>
            <person name="Suzuki Y."/>
            <person name="Takenaka M."/>
            <person name="Takezawa D."/>
            <person name="Tomogane H."/>
            <person name="Tsuzuki M."/>
            <person name="Ueda T."/>
            <person name="Umeda M."/>
            <person name="Ward J.M."/>
            <person name="Watanabe Y."/>
            <person name="Yazaki K."/>
            <person name="Yokoyama R."/>
            <person name="Yoshitake Y."/>
            <person name="Yotsui I."/>
            <person name="Zachgo S."/>
            <person name="Schmutz J."/>
        </authorList>
    </citation>
    <scope>NUCLEOTIDE SEQUENCE [LARGE SCALE GENOMIC DNA]</scope>
    <source>
        <strain evidence="2">Tak-1</strain>
    </source>
</reference>
<keyword evidence="2" id="KW-1185">Reference proteome</keyword>
<dbReference type="Gramene" id="Mp6g14290.1">
    <property type="protein sequence ID" value="Mp6g14290.1.cds1"/>
    <property type="gene ID" value="Mp6g14290"/>
</dbReference>
<organism evidence="1 2">
    <name type="scientific">Marchantia polymorpha</name>
    <name type="common">Common liverwort</name>
    <name type="synonym">Marchantia aquatica</name>
    <dbReference type="NCBI Taxonomy" id="3197"/>
    <lineage>
        <taxon>Eukaryota</taxon>
        <taxon>Viridiplantae</taxon>
        <taxon>Streptophyta</taxon>
        <taxon>Embryophyta</taxon>
        <taxon>Marchantiophyta</taxon>
        <taxon>Marchantiopsida</taxon>
        <taxon>Marchantiidae</taxon>
        <taxon>Marchantiales</taxon>
        <taxon>Marchantiaceae</taxon>
        <taxon>Marchantia</taxon>
    </lineage>
</organism>
<dbReference type="AlphaFoldDB" id="A0A2R6WZ41"/>